<reference evidence="1" key="1">
    <citation type="journal article" date="2012" name="J. Bacteriol.">
        <title>Complete genome sequence of the broad-host-range strain Sinorhizobium fredii USDA257.</title>
        <authorList>
            <person name="Schuldes J."/>
            <person name="Rodriguez Orbegoso M."/>
            <person name="Schmeisser C."/>
            <person name="Krishnan H.B."/>
            <person name="Daniel R."/>
            <person name="Streit W.R."/>
        </authorList>
    </citation>
    <scope>NUCLEOTIDE SEQUENCE [LARGE SCALE GENOMIC DNA]</scope>
    <source>
        <strain evidence="1">USDA 257</strain>
        <plasmid evidence="1">pUSDA257</plasmid>
    </source>
</reference>
<proteinExistence type="predicted"/>
<dbReference type="HOGENOM" id="CLU_3222113_0_0_5"/>
<gene>
    <name evidence="1" type="ORF">USDA257_p06340</name>
</gene>
<dbReference type="AlphaFoldDB" id="I3XHI6"/>
<dbReference type="EMBL" id="CP003581">
    <property type="protein sequence ID" value="AFL55342.1"/>
    <property type="molecule type" value="Genomic_DNA"/>
</dbReference>
<geneLocation type="plasmid" evidence="2">
    <name>pUSDA257 fragment 18</name>
</geneLocation>
<keyword evidence="1" id="KW-0614">Plasmid</keyword>
<evidence type="ECO:0000313" key="2">
    <source>
        <dbReference type="Proteomes" id="UP000006180"/>
    </source>
</evidence>
<organism evidence="1">
    <name type="scientific">Sinorhizobium fredii (strain USDA 257)</name>
    <dbReference type="NCBI Taxonomy" id="1185652"/>
    <lineage>
        <taxon>Bacteria</taxon>
        <taxon>Pseudomonadati</taxon>
        <taxon>Pseudomonadota</taxon>
        <taxon>Alphaproteobacteria</taxon>
        <taxon>Hyphomicrobiales</taxon>
        <taxon>Rhizobiaceae</taxon>
        <taxon>Sinorhizobium/Ensifer group</taxon>
        <taxon>Sinorhizobium</taxon>
    </lineage>
</organism>
<evidence type="ECO:0000313" key="1">
    <source>
        <dbReference type="EMBL" id="AFL55342.1"/>
    </source>
</evidence>
<accession>I3XHI6</accession>
<protein>
    <submittedName>
        <fullName evidence="1">Uncharacterized protein</fullName>
    </submittedName>
</protein>
<sequence length="44" mass="4891">MPPSVNLLPGHIVPMCNLCDRRTVEPNRHDNVELLLVTPTPDVS</sequence>
<name>I3XHI6_SINF2</name>